<dbReference type="Proteomes" id="UP001489004">
    <property type="component" value="Unassembled WGS sequence"/>
</dbReference>
<evidence type="ECO:0000256" key="7">
    <source>
        <dbReference type="ARBA" id="ARBA00022853"/>
    </source>
</evidence>
<keyword evidence="3" id="KW-0808">Transferase</keyword>
<evidence type="ECO:0000313" key="15">
    <source>
        <dbReference type="Proteomes" id="UP001489004"/>
    </source>
</evidence>
<evidence type="ECO:0000256" key="5">
    <source>
        <dbReference type="ARBA" id="ARBA00022771"/>
    </source>
</evidence>
<comment type="caution">
    <text evidence="14">The sequence shown here is derived from an EMBL/GenBank/DDBJ whole genome shotgun (WGS) entry which is preliminary data.</text>
</comment>
<dbReference type="InterPro" id="IPR013178">
    <property type="entry name" value="Histone_AcTrfase_Rtt109/CBP"/>
</dbReference>
<dbReference type="GO" id="GO:0003713">
    <property type="term" value="F:transcription coactivator activity"/>
    <property type="evidence" value="ECO:0007669"/>
    <property type="project" value="TreeGrafter"/>
</dbReference>
<dbReference type="PANTHER" id="PTHR13808:SF1">
    <property type="entry name" value="HISTONE ACETYLTRANSFERASE"/>
    <property type="match status" value="1"/>
</dbReference>
<keyword evidence="6" id="KW-0862">Zinc</keyword>
<evidence type="ECO:0000256" key="4">
    <source>
        <dbReference type="ARBA" id="ARBA00022723"/>
    </source>
</evidence>
<feature type="compositionally biased region" description="Low complexity" evidence="12">
    <location>
        <begin position="176"/>
        <end position="191"/>
    </location>
</feature>
<dbReference type="PANTHER" id="PTHR13808">
    <property type="entry name" value="CBP/P300-RELATED"/>
    <property type="match status" value="1"/>
</dbReference>
<dbReference type="PROSITE" id="PS50134">
    <property type="entry name" value="ZF_TAZ"/>
    <property type="match status" value="1"/>
</dbReference>
<dbReference type="GO" id="GO:0031490">
    <property type="term" value="F:chromatin DNA binding"/>
    <property type="evidence" value="ECO:0007669"/>
    <property type="project" value="TreeGrafter"/>
</dbReference>
<dbReference type="EC" id="2.3.1.48" evidence="2"/>
<evidence type="ECO:0000259" key="13">
    <source>
        <dbReference type="PROSITE" id="PS50134"/>
    </source>
</evidence>
<dbReference type="GO" id="GO:0008270">
    <property type="term" value="F:zinc ion binding"/>
    <property type="evidence" value="ECO:0007669"/>
    <property type="project" value="UniProtKB-KW"/>
</dbReference>
<dbReference type="SUPFAM" id="SSF57933">
    <property type="entry name" value="TAZ domain"/>
    <property type="match status" value="1"/>
</dbReference>
<evidence type="ECO:0000256" key="9">
    <source>
        <dbReference type="ARBA" id="ARBA00023163"/>
    </source>
</evidence>
<keyword evidence="15" id="KW-1185">Reference proteome</keyword>
<dbReference type="GO" id="GO:0004402">
    <property type="term" value="F:histone acetyltransferase activity"/>
    <property type="evidence" value="ECO:0007669"/>
    <property type="project" value="InterPro"/>
</dbReference>
<dbReference type="InterPro" id="IPR000197">
    <property type="entry name" value="Znf_TAZ"/>
</dbReference>
<gene>
    <name evidence="14" type="ORF">WJX72_004219</name>
</gene>
<dbReference type="GO" id="GO:0000123">
    <property type="term" value="C:histone acetyltransferase complex"/>
    <property type="evidence" value="ECO:0007669"/>
    <property type="project" value="TreeGrafter"/>
</dbReference>
<feature type="compositionally biased region" description="Basic residues" evidence="12">
    <location>
        <begin position="201"/>
        <end position="225"/>
    </location>
</feature>
<accession>A0AAW1R593</accession>
<feature type="domain" description="TAZ-type" evidence="13">
    <location>
        <begin position="310"/>
        <end position="392"/>
    </location>
</feature>
<comment type="subcellular location">
    <subcellularLocation>
        <location evidence="1">Nucleus</location>
    </subcellularLocation>
</comment>
<dbReference type="EMBL" id="JALJOR010000001">
    <property type="protein sequence ID" value="KAK9829155.1"/>
    <property type="molecule type" value="Genomic_DNA"/>
</dbReference>
<organism evidence="14 15">
    <name type="scientific">[Myrmecia] bisecta</name>
    <dbReference type="NCBI Taxonomy" id="41462"/>
    <lineage>
        <taxon>Eukaryota</taxon>
        <taxon>Viridiplantae</taxon>
        <taxon>Chlorophyta</taxon>
        <taxon>core chlorophytes</taxon>
        <taxon>Trebouxiophyceae</taxon>
        <taxon>Trebouxiales</taxon>
        <taxon>Trebouxiaceae</taxon>
        <taxon>Myrmecia</taxon>
    </lineage>
</organism>
<evidence type="ECO:0000256" key="11">
    <source>
        <dbReference type="ARBA" id="ARBA00048017"/>
    </source>
</evidence>
<dbReference type="GO" id="GO:0045944">
    <property type="term" value="P:positive regulation of transcription by RNA polymerase II"/>
    <property type="evidence" value="ECO:0007669"/>
    <property type="project" value="TreeGrafter"/>
</dbReference>
<keyword evidence="7" id="KW-0156">Chromatin regulator</keyword>
<evidence type="ECO:0000256" key="2">
    <source>
        <dbReference type="ARBA" id="ARBA00013184"/>
    </source>
</evidence>
<protein>
    <recommendedName>
        <fullName evidence="2">histone acetyltransferase</fullName>
        <ecNumber evidence="2">2.3.1.48</ecNumber>
    </recommendedName>
</protein>
<name>A0AAW1R593_9CHLO</name>
<evidence type="ECO:0000256" key="10">
    <source>
        <dbReference type="ARBA" id="ARBA00023242"/>
    </source>
</evidence>
<feature type="region of interest" description="Disordered" evidence="12">
    <location>
        <begin position="149"/>
        <end position="230"/>
    </location>
</feature>
<dbReference type="GO" id="GO:0005634">
    <property type="term" value="C:nucleus"/>
    <property type="evidence" value="ECO:0007669"/>
    <property type="project" value="UniProtKB-SubCell"/>
</dbReference>
<dbReference type="Pfam" id="PF02135">
    <property type="entry name" value="zf-TAZ"/>
    <property type="match status" value="1"/>
</dbReference>
<evidence type="ECO:0000256" key="12">
    <source>
        <dbReference type="SAM" id="MobiDB-lite"/>
    </source>
</evidence>
<dbReference type="InterPro" id="IPR035898">
    <property type="entry name" value="TAZ_dom_sf"/>
</dbReference>
<evidence type="ECO:0000256" key="1">
    <source>
        <dbReference type="ARBA" id="ARBA00004123"/>
    </source>
</evidence>
<evidence type="ECO:0000256" key="3">
    <source>
        <dbReference type="ARBA" id="ARBA00022679"/>
    </source>
</evidence>
<proteinExistence type="predicted"/>
<dbReference type="SMART" id="SM00551">
    <property type="entry name" value="ZnF_TAZ"/>
    <property type="match status" value="1"/>
</dbReference>
<dbReference type="Gene3D" id="1.20.1020.10">
    <property type="entry name" value="TAZ domain"/>
    <property type="match status" value="1"/>
</dbReference>
<keyword evidence="9" id="KW-0804">Transcription</keyword>
<keyword evidence="8" id="KW-0805">Transcription regulation</keyword>
<keyword evidence="4" id="KW-0479">Metal-binding</keyword>
<dbReference type="AlphaFoldDB" id="A0AAW1R593"/>
<dbReference type="GO" id="GO:0005667">
    <property type="term" value="C:transcription regulator complex"/>
    <property type="evidence" value="ECO:0007669"/>
    <property type="project" value="TreeGrafter"/>
</dbReference>
<keyword evidence="5" id="KW-0863">Zinc-finger</keyword>
<reference evidence="14 15" key="1">
    <citation type="journal article" date="2024" name="Nat. Commun.">
        <title>Phylogenomics reveals the evolutionary origins of lichenization in chlorophyte algae.</title>
        <authorList>
            <person name="Puginier C."/>
            <person name="Libourel C."/>
            <person name="Otte J."/>
            <person name="Skaloud P."/>
            <person name="Haon M."/>
            <person name="Grisel S."/>
            <person name="Petersen M."/>
            <person name="Berrin J.G."/>
            <person name="Delaux P.M."/>
            <person name="Dal Grande F."/>
            <person name="Keller J."/>
        </authorList>
    </citation>
    <scope>NUCLEOTIDE SEQUENCE [LARGE SCALE GENOMIC DNA]</scope>
    <source>
        <strain evidence="14 15">SAG 2043</strain>
    </source>
</reference>
<evidence type="ECO:0000313" key="14">
    <source>
        <dbReference type="EMBL" id="KAK9829155.1"/>
    </source>
</evidence>
<sequence length="421" mass="45137">MPAVEQALVGGTCPAVAAELVTDVDTEEQEVQGFEPPPGFELSGARARAECSGAAVQGKELWLVQLPLEWDFAASVEWHMQSDGKAGLTGSCQDRKGFKYTVIAEHETLSGRLYATPAGASDTPMPFTRRVTLLRKDEVLDTYVDAGEEQHATTTPGQATPHKQQHKQAQPAGQTAAPESAGDAAGAGKAEQAADDALKGSSKKSGQHKSHKEKAHKHKKKKKKRGEKDNCSFISATPIARRSCSIHRIALLREQQGLNMVAQDYVAACPMAAPASCCGASGCTEADVQDSNSVHDRPSRGRWLLASVKGTKKRVLIQRHVLVVFYHAVQCREVGTCAFSNTCKAAQELLKHTHACKAAPGTCSHPRCECTKRLLAHHRGCRSPTCPVCVPAVMANHVVHSMGMATPQLHVQPMEGHAALC</sequence>
<comment type="catalytic activity">
    <reaction evidence="11">
        <text>L-lysyl-[protein] + acetyl-CoA = N(6)-acetyl-L-lysyl-[protein] + CoA + H(+)</text>
        <dbReference type="Rhea" id="RHEA:45948"/>
        <dbReference type="Rhea" id="RHEA-COMP:9752"/>
        <dbReference type="Rhea" id="RHEA-COMP:10731"/>
        <dbReference type="ChEBI" id="CHEBI:15378"/>
        <dbReference type="ChEBI" id="CHEBI:29969"/>
        <dbReference type="ChEBI" id="CHEBI:57287"/>
        <dbReference type="ChEBI" id="CHEBI:57288"/>
        <dbReference type="ChEBI" id="CHEBI:61930"/>
        <dbReference type="EC" id="2.3.1.48"/>
    </reaction>
</comment>
<evidence type="ECO:0000256" key="6">
    <source>
        <dbReference type="ARBA" id="ARBA00022833"/>
    </source>
</evidence>
<feature type="compositionally biased region" description="Polar residues" evidence="12">
    <location>
        <begin position="152"/>
        <end position="173"/>
    </location>
</feature>
<evidence type="ECO:0000256" key="8">
    <source>
        <dbReference type="ARBA" id="ARBA00023015"/>
    </source>
</evidence>
<keyword evidence="10" id="KW-0539">Nucleus</keyword>